<gene>
    <name evidence="1" type="ORF">BECKUNK1418G_GA0071005_10262</name>
</gene>
<sequence length="107" mass="11982">MGGIDPLAATGRGWREPFPYPLINEFIATSWPIRGRFGSGADHSIKLYKVSISLYQYLSLLCRFKAKLRQVLLLSLIPMCHANLATTLRLLPEKLNHSPTLYVLIGA</sequence>
<accession>A0A451A9C5</accession>
<dbReference type="AlphaFoldDB" id="A0A451A9C5"/>
<reference evidence="1" key="1">
    <citation type="submission" date="2019-02" db="EMBL/GenBank/DDBJ databases">
        <authorList>
            <person name="Gruber-Vodicka R. H."/>
            <person name="Seah K. B. B."/>
        </authorList>
    </citation>
    <scope>NUCLEOTIDE SEQUENCE</scope>
    <source>
        <strain evidence="1">BECK_BY8</strain>
    </source>
</reference>
<evidence type="ECO:0000313" key="1">
    <source>
        <dbReference type="EMBL" id="VFK62633.1"/>
    </source>
</evidence>
<name>A0A451A9C5_9GAMM</name>
<dbReference type="EMBL" id="CAADFZ010000026">
    <property type="protein sequence ID" value="VFK62633.1"/>
    <property type="molecule type" value="Genomic_DNA"/>
</dbReference>
<organism evidence="1">
    <name type="scientific">Candidatus Kentrum sp. UNK</name>
    <dbReference type="NCBI Taxonomy" id="2126344"/>
    <lineage>
        <taxon>Bacteria</taxon>
        <taxon>Pseudomonadati</taxon>
        <taxon>Pseudomonadota</taxon>
        <taxon>Gammaproteobacteria</taxon>
        <taxon>Candidatus Kentrum</taxon>
    </lineage>
</organism>
<proteinExistence type="predicted"/>
<protein>
    <submittedName>
        <fullName evidence="1">Uncharacterized protein</fullName>
    </submittedName>
</protein>